<keyword evidence="4" id="KW-0648">Protein biosynthesis</keyword>
<dbReference type="PANTHER" id="PTHR43804">
    <property type="entry name" value="LD18447P"/>
    <property type="match status" value="1"/>
</dbReference>
<feature type="domain" description="Prokaryotic-type class I peptide chain release factors" evidence="6">
    <location>
        <begin position="224"/>
        <end position="240"/>
    </location>
</feature>
<dbReference type="Pfam" id="PF03462">
    <property type="entry name" value="PCRF"/>
    <property type="match status" value="1"/>
</dbReference>
<dbReference type="OrthoDB" id="9806673at2"/>
<comment type="similarity">
    <text evidence="2">Belongs to the prokaryotic/mitochondrial release factor family.</text>
</comment>
<dbReference type="InterPro" id="IPR000352">
    <property type="entry name" value="Pep_chain_release_fac_I"/>
</dbReference>
<dbReference type="InterPro" id="IPR050057">
    <property type="entry name" value="Prokaryotic/Mito_RF"/>
</dbReference>
<dbReference type="KEGG" id="aade:C3B56_00285"/>
<evidence type="ECO:0000256" key="1">
    <source>
        <dbReference type="ARBA" id="ARBA00002986"/>
    </source>
</evidence>
<dbReference type="RefSeq" id="WP_126071643.1">
    <property type="nucleotide sequence ID" value="NZ_CP026513.1"/>
</dbReference>
<dbReference type="Gene3D" id="6.10.140.1980">
    <property type="match status" value="1"/>
</dbReference>
<dbReference type="GO" id="GO:0005737">
    <property type="term" value="C:cytoplasm"/>
    <property type="evidence" value="ECO:0007669"/>
    <property type="project" value="UniProtKB-ARBA"/>
</dbReference>
<dbReference type="Pfam" id="PF00472">
    <property type="entry name" value="RF-1"/>
    <property type="match status" value="1"/>
</dbReference>
<dbReference type="Gene3D" id="3.30.160.20">
    <property type="match status" value="1"/>
</dbReference>
<dbReference type="NCBIfam" id="NF001859">
    <property type="entry name" value="PRK00591.1"/>
    <property type="match status" value="1"/>
</dbReference>
<dbReference type="SMART" id="SM00937">
    <property type="entry name" value="PCRF"/>
    <property type="match status" value="1"/>
</dbReference>
<dbReference type="Proteomes" id="UP000274458">
    <property type="component" value="Chromosome"/>
</dbReference>
<evidence type="ECO:0000313" key="8">
    <source>
        <dbReference type="Proteomes" id="UP000274458"/>
    </source>
</evidence>
<dbReference type="AlphaFoldDB" id="A0A3Q9CLL7"/>
<comment type="function">
    <text evidence="1">Peptide chain release factor 1 directs the termination of translation in response to the peptide chain termination codons UAG and UAA.</text>
</comment>
<keyword evidence="8" id="KW-1185">Reference proteome</keyword>
<dbReference type="GO" id="GO:0016149">
    <property type="term" value="F:translation release factor activity, codon specific"/>
    <property type="evidence" value="ECO:0007669"/>
    <property type="project" value="InterPro"/>
</dbReference>
<dbReference type="EMBL" id="CP026513">
    <property type="protein sequence ID" value="AZP36369.1"/>
    <property type="molecule type" value="Genomic_DNA"/>
</dbReference>
<keyword evidence="3" id="KW-0488">Methylation</keyword>
<evidence type="ECO:0000256" key="3">
    <source>
        <dbReference type="ARBA" id="ARBA00022481"/>
    </source>
</evidence>
<dbReference type="PROSITE" id="PS00745">
    <property type="entry name" value="RF_PROK_I"/>
    <property type="match status" value="1"/>
</dbReference>
<dbReference type="InterPro" id="IPR005139">
    <property type="entry name" value="PCRF"/>
</dbReference>
<evidence type="ECO:0000259" key="6">
    <source>
        <dbReference type="PROSITE" id="PS00745"/>
    </source>
</evidence>
<dbReference type="Gene3D" id="3.30.70.1660">
    <property type="match status" value="2"/>
</dbReference>
<organism evidence="7 8">
    <name type="scientific">Candidatus Annandia adelgestsuga</name>
    <dbReference type="NCBI Taxonomy" id="1302411"/>
    <lineage>
        <taxon>Bacteria</taxon>
        <taxon>Pseudomonadati</taxon>
        <taxon>Pseudomonadota</taxon>
        <taxon>Gammaproteobacteria</taxon>
        <taxon>Enterobacterales</taxon>
        <taxon>Enterobacteriaceae</taxon>
        <taxon>Candidatus Annandia</taxon>
    </lineage>
</organism>
<proteinExistence type="inferred from homology"/>
<accession>A0A3Q9CLL7</accession>
<evidence type="ECO:0000313" key="7">
    <source>
        <dbReference type="EMBL" id="AZP36369.1"/>
    </source>
</evidence>
<dbReference type="NCBIfam" id="TIGR00019">
    <property type="entry name" value="prfA"/>
    <property type="match status" value="1"/>
</dbReference>
<evidence type="ECO:0000256" key="4">
    <source>
        <dbReference type="ARBA" id="ARBA00022917"/>
    </source>
</evidence>
<sequence>MKNFIINKLEYLKKRNIKIEKLFFKKLLIKNKNKFKTVSNEYYYLNNINILFEKWKKKKKKIKKIFLSLNKNKNKNKIKIINKYIKNIKNKIYELLLPKNYKDKLNCFVEIRSGTGGNEASIFAGNLFKMYNNYAGFKKWNVEIININNGDHGGFKEILIKIIGKWVYKNLKFESGGHRVQRVPETETQGRIHTSTCIIAVIPITPEVNKIKINNKDLKIDTFRASGAGGQHVNTTDSAIRITHLPTGIISECQDERSQHKNKSKALSILYFRIYAAKNEEINKKKNLIRKNLLGSGSRSDRNRTYNFSQDRVTDHRINLTIYRLHDIIEGKLDLLIKPLIEKYKNNKLKKIFKI</sequence>
<gene>
    <name evidence="7" type="primary">prfA</name>
    <name evidence="7" type="ORF">C3B56_00285</name>
</gene>
<dbReference type="InterPro" id="IPR004373">
    <property type="entry name" value="RF-1"/>
</dbReference>
<evidence type="ECO:0000256" key="5">
    <source>
        <dbReference type="NCBIfam" id="TIGR00019"/>
    </source>
</evidence>
<dbReference type="FunFam" id="3.30.160.20:FF:000004">
    <property type="entry name" value="Peptide chain release factor 1"/>
    <property type="match status" value="1"/>
</dbReference>
<protein>
    <recommendedName>
        <fullName evidence="5">Peptide chain release factor 1</fullName>
    </recommendedName>
</protein>
<dbReference type="PANTHER" id="PTHR43804:SF7">
    <property type="entry name" value="LD18447P"/>
    <property type="match status" value="1"/>
</dbReference>
<reference evidence="7 8" key="1">
    <citation type="journal article" date="2018" name="Genome Biol. Evol.">
        <title>Partnering With a Pest: Genomes of Hemlock Woolly Adelgid Symbionts Reveal Atypical Nutritional Provisioning Patterns in Dual-Obligate Bacteria.</title>
        <authorList>
            <person name="Weglarz K.M."/>
            <person name="Havill N.P."/>
            <person name="Burke G.R."/>
            <person name="von Dohlen C.D."/>
        </authorList>
    </citation>
    <scope>NUCLEOTIDE SEQUENCE [LARGE SCALE GENOMIC DNA]</scope>
    <source>
        <strain evidence="7">ENA</strain>
    </source>
</reference>
<dbReference type="InterPro" id="IPR045853">
    <property type="entry name" value="Pep_chain_release_fac_I_sf"/>
</dbReference>
<evidence type="ECO:0000256" key="2">
    <source>
        <dbReference type="ARBA" id="ARBA00010835"/>
    </source>
</evidence>
<dbReference type="SUPFAM" id="SSF75620">
    <property type="entry name" value="Release factor"/>
    <property type="match status" value="1"/>
</dbReference>
<dbReference type="FunFam" id="3.30.70.1660:FF:000002">
    <property type="entry name" value="Peptide chain release factor 1"/>
    <property type="match status" value="1"/>
</dbReference>
<name>A0A3Q9CLL7_9ENTR</name>